<dbReference type="PROSITE" id="PS50068">
    <property type="entry name" value="LDLRA_2"/>
    <property type="match status" value="2"/>
</dbReference>
<keyword evidence="3" id="KW-0812">Transmembrane</keyword>
<evidence type="ECO:0000313" key="6">
    <source>
        <dbReference type="RefSeq" id="XP_025837357.1"/>
    </source>
</evidence>
<keyword evidence="5" id="KW-1185">Reference proteome</keyword>
<dbReference type="PROSITE" id="PS01209">
    <property type="entry name" value="LDLRA_1"/>
    <property type="match status" value="1"/>
</dbReference>
<dbReference type="PROSITE" id="PS01180">
    <property type="entry name" value="CUB"/>
    <property type="match status" value="1"/>
</dbReference>
<dbReference type="SMART" id="SM00042">
    <property type="entry name" value="CUB"/>
    <property type="match status" value="1"/>
</dbReference>
<dbReference type="FunCoup" id="A0A7F5RMV6">
    <property type="interactions" value="120"/>
</dbReference>
<keyword evidence="3" id="KW-0472">Membrane</keyword>
<sequence length="1050" mass="119138">MVWRRKRGQNRSSSSWTTVAFLRQLAASMVVVVVSVATNAATATATPRSCRVSEFACASGQQCVPLNRFCNGINDCNDSSDEPRYCTKCNRTYYGEADITYDLELHRPKEAKIPYICHLTFTANGGEYGDIIQLKFDSFTVGRFVSFTSDGCPDGALQISESNRPHMGGSWCGTSWGPSIYYSETKSVTVSVSLLRLSKSQSGYNFDFRMEYKFLKKMAAVVRYGGGRLNETFPTAATTSLTEPEYYLGDLISGTYCSRIFSDCDRKRCRLQSPNFPGLYPRNVTCYYAVRQHEVPQGKHALIIVRQPKGQLVSIRSQAALYGTASTRELKVWNACDDVQDYVTVYDGYTTRDPVILKFCGGGEAVPKAVSSGHELLVEFSTSPYGTFLQPTPIQPLHGFQLEVEVKFVDQQSPTYIKTKRQCEFWIRGTNKGILENPIHSVPANTTCMYHLQGMDTTVSPSPVPFRPLSRYPDGIWTKTRVIFPPPRYRVWLTVIKFYDAGPRITDKLDTEICRSSLKVWDGQLWNPTVCKDLLCKDRSKVPQRSGNMPSKNVTLLGRYCREHMPKSCDHVMLANDTRFPRPCFLTESYLSSGDSMTLELNTIESTALRPVNFRVFYEFVDLHQDGEPYGVGPCSRKFTQTQTQRFKSPKDIFLYGRGGLENISCVYRFEAKKDEKVKITLTKVIIKGRNCVTKISPNTDRFQCYGNRSATLRFFEIPWNDVPPISRDCVCSEYNDSKSPITYISTSNVVELRFDATNMSAKDDYTTLFFEGTWQFIRTPTCNENLRNSGPSGEILLKHPNSKLNCENYPRVIIPTGRKYLYVKIHGVILQHFSHDGNETKVSPMKCLSANRITVHTSLYTAIVCPYSTTTRYNLVEIFSEGWHRKKDHGLKSFSVDKIGIDYLGNELSRSIVVEFLGKEEGTYSVRWLELSRRRVFPSNGLNLLWTKAEECLYRCPEIDACINSTVWCDGVEDCPSGIDEALTHCSFIFQLPPLYLFLGLMGIILLCTTAFFVVWKLCKRRRTRSFLQTRLRSLSSDTAIIDEKGIIC</sequence>
<accession>A0A7F5RMV6</accession>
<dbReference type="SUPFAM" id="SSF49854">
    <property type="entry name" value="Spermadhesin, CUB domain"/>
    <property type="match status" value="2"/>
</dbReference>
<dbReference type="InterPro" id="IPR023415">
    <property type="entry name" value="LDLR_class-A_CS"/>
</dbReference>
<feature type="domain" description="CUB" evidence="4">
    <location>
        <begin position="257"/>
        <end position="407"/>
    </location>
</feature>
<evidence type="ECO:0000256" key="3">
    <source>
        <dbReference type="SAM" id="Phobius"/>
    </source>
</evidence>
<proteinExistence type="predicted"/>
<dbReference type="CDD" id="cd00041">
    <property type="entry name" value="CUB"/>
    <property type="match status" value="1"/>
</dbReference>
<dbReference type="CDD" id="cd00112">
    <property type="entry name" value="LDLa"/>
    <property type="match status" value="1"/>
</dbReference>
<dbReference type="SUPFAM" id="SSF57424">
    <property type="entry name" value="LDL receptor-like module"/>
    <property type="match status" value="1"/>
</dbReference>
<feature type="transmembrane region" description="Helical" evidence="3">
    <location>
        <begin position="996"/>
        <end position="1017"/>
    </location>
</feature>
<name>A0A7F5RMV6_AGRPL</name>
<dbReference type="Pfam" id="PF25090">
    <property type="entry name" value="DUF7805"/>
    <property type="match status" value="1"/>
</dbReference>
<reference evidence="6" key="1">
    <citation type="submission" date="2025-08" db="UniProtKB">
        <authorList>
            <consortium name="RefSeq"/>
        </authorList>
    </citation>
    <scope>IDENTIFICATION</scope>
    <source>
        <tissue evidence="6">Entire body</tissue>
    </source>
</reference>
<dbReference type="KEGG" id="apln:108732223"/>
<keyword evidence="3" id="KW-1133">Transmembrane helix</keyword>
<dbReference type="PRINTS" id="PR00261">
    <property type="entry name" value="LDLRECEPTOR"/>
</dbReference>
<evidence type="ECO:0000259" key="4">
    <source>
        <dbReference type="PROSITE" id="PS01180"/>
    </source>
</evidence>
<protein>
    <submittedName>
        <fullName evidence="6">Uncharacterized protein LOC108732223</fullName>
    </submittedName>
</protein>
<dbReference type="Gene3D" id="2.60.120.290">
    <property type="entry name" value="Spermadhesin, CUB domain"/>
    <property type="match status" value="3"/>
</dbReference>
<organism evidence="5 6">
    <name type="scientific">Agrilus planipennis</name>
    <name type="common">Emerald ash borer</name>
    <name type="synonym">Agrilus marcopoli</name>
    <dbReference type="NCBI Taxonomy" id="224129"/>
    <lineage>
        <taxon>Eukaryota</taxon>
        <taxon>Metazoa</taxon>
        <taxon>Ecdysozoa</taxon>
        <taxon>Arthropoda</taxon>
        <taxon>Hexapoda</taxon>
        <taxon>Insecta</taxon>
        <taxon>Pterygota</taxon>
        <taxon>Neoptera</taxon>
        <taxon>Endopterygota</taxon>
        <taxon>Coleoptera</taxon>
        <taxon>Polyphaga</taxon>
        <taxon>Elateriformia</taxon>
        <taxon>Buprestoidea</taxon>
        <taxon>Buprestidae</taxon>
        <taxon>Agrilinae</taxon>
        <taxon>Agrilus</taxon>
    </lineage>
</organism>
<dbReference type="InterPro" id="IPR036055">
    <property type="entry name" value="LDL_receptor-like_sf"/>
</dbReference>
<dbReference type="InterPro" id="IPR056707">
    <property type="entry name" value="DUF7805"/>
</dbReference>
<dbReference type="InterPro" id="IPR035914">
    <property type="entry name" value="Sperma_CUB_dom_sf"/>
</dbReference>
<dbReference type="Proteomes" id="UP000192223">
    <property type="component" value="Unplaced"/>
</dbReference>
<evidence type="ECO:0000256" key="1">
    <source>
        <dbReference type="ARBA" id="ARBA00023157"/>
    </source>
</evidence>
<dbReference type="PANTHER" id="PTHR47537:SF4">
    <property type="entry name" value="GH12701P"/>
    <property type="match status" value="1"/>
</dbReference>
<dbReference type="SMART" id="SM00192">
    <property type="entry name" value="LDLa"/>
    <property type="match status" value="2"/>
</dbReference>
<dbReference type="PANTHER" id="PTHR47537">
    <property type="entry name" value="CUBILIN"/>
    <property type="match status" value="1"/>
</dbReference>
<dbReference type="FunFam" id="2.60.120.290:FF:000065">
    <property type="entry name" value="Uncharacterized protein, isoform E"/>
    <property type="match status" value="1"/>
</dbReference>
<dbReference type="OrthoDB" id="10037824at2759"/>
<dbReference type="Pfam" id="PF00057">
    <property type="entry name" value="Ldl_recept_a"/>
    <property type="match status" value="1"/>
</dbReference>
<dbReference type="InParanoid" id="A0A7F5RMV6"/>
<comment type="caution">
    <text evidence="2">Lacks conserved residue(s) required for the propagation of feature annotation.</text>
</comment>
<dbReference type="GeneID" id="108732223"/>
<dbReference type="Gene3D" id="4.10.400.10">
    <property type="entry name" value="Low-density Lipoprotein Receptor"/>
    <property type="match status" value="1"/>
</dbReference>
<dbReference type="InterPro" id="IPR000859">
    <property type="entry name" value="CUB_dom"/>
</dbReference>
<dbReference type="Gene3D" id="2.40.128.620">
    <property type="match status" value="1"/>
</dbReference>
<dbReference type="InterPro" id="IPR053207">
    <property type="entry name" value="Non-NMDA_GluR_Accessory"/>
</dbReference>
<dbReference type="GO" id="GO:0005886">
    <property type="term" value="C:plasma membrane"/>
    <property type="evidence" value="ECO:0007669"/>
    <property type="project" value="TreeGrafter"/>
</dbReference>
<evidence type="ECO:0000256" key="2">
    <source>
        <dbReference type="PROSITE-ProRule" id="PRU00124"/>
    </source>
</evidence>
<keyword evidence="1" id="KW-1015">Disulfide bond</keyword>
<dbReference type="AlphaFoldDB" id="A0A7F5RMV6"/>
<gene>
    <name evidence="6" type="primary">LOC108732223</name>
</gene>
<evidence type="ECO:0000313" key="5">
    <source>
        <dbReference type="Proteomes" id="UP000192223"/>
    </source>
</evidence>
<dbReference type="RefSeq" id="XP_025837357.1">
    <property type="nucleotide sequence ID" value="XM_025981572.1"/>
</dbReference>
<dbReference type="InterPro" id="IPR002172">
    <property type="entry name" value="LDrepeatLR_classA_rpt"/>
</dbReference>